<dbReference type="RefSeq" id="WP_090613650.1">
    <property type="nucleotide sequence ID" value="NZ_CP067124.1"/>
</dbReference>
<name>A0A1H8KCA6_9RHOB</name>
<accession>A0A1H8KCA6</accession>
<dbReference type="Pfam" id="PF13384">
    <property type="entry name" value="HTH_23"/>
    <property type="match status" value="1"/>
</dbReference>
<protein>
    <recommendedName>
        <fullName evidence="3">GcrA cell cycle regulator</fullName>
    </recommendedName>
</protein>
<dbReference type="AlphaFoldDB" id="A0A1H8KCA6"/>
<sequence length="61" mass="6970">MTKRRPWTDEHMLDALRMRDEGLPVDQIAQRLGYSKGSACGVLKRIRDDSRAAEGRKEARA</sequence>
<proteinExistence type="predicted"/>
<keyword evidence="2" id="KW-1185">Reference proteome</keyword>
<dbReference type="OrthoDB" id="7573820at2"/>
<reference evidence="1 2" key="1">
    <citation type="submission" date="2016-10" db="EMBL/GenBank/DDBJ databases">
        <authorList>
            <person name="de Groot N.N."/>
        </authorList>
    </citation>
    <scope>NUCLEOTIDE SEQUENCE [LARGE SCALE GENOMIC DNA]</scope>
    <source>
        <strain evidence="1 2">DSM 8512</strain>
    </source>
</reference>
<dbReference type="STRING" id="34002.SAMN04489859_102139"/>
<organism evidence="1 2">
    <name type="scientific">Paracoccus alcaliphilus</name>
    <dbReference type="NCBI Taxonomy" id="34002"/>
    <lineage>
        <taxon>Bacteria</taxon>
        <taxon>Pseudomonadati</taxon>
        <taxon>Pseudomonadota</taxon>
        <taxon>Alphaproteobacteria</taxon>
        <taxon>Rhodobacterales</taxon>
        <taxon>Paracoccaceae</taxon>
        <taxon>Paracoccus</taxon>
    </lineage>
</organism>
<dbReference type="Proteomes" id="UP000199054">
    <property type="component" value="Unassembled WGS sequence"/>
</dbReference>
<evidence type="ECO:0000313" key="2">
    <source>
        <dbReference type="Proteomes" id="UP000199054"/>
    </source>
</evidence>
<dbReference type="EMBL" id="FODE01000021">
    <property type="protein sequence ID" value="SEN90038.1"/>
    <property type="molecule type" value="Genomic_DNA"/>
</dbReference>
<dbReference type="SUPFAM" id="SSF46689">
    <property type="entry name" value="Homeodomain-like"/>
    <property type="match status" value="1"/>
</dbReference>
<evidence type="ECO:0008006" key="3">
    <source>
        <dbReference type="Google" id="ProtNLM"/>
    </source>
</evidence>
<evidence type="ECO:0000313" key="1">
    <source>
        <dbReference type="EMBL" id="SEN90038.1"/>
    </source>
</evidence>
<dbReference type="InterPro" id="IPR009057">
    <property type="entry name" value="Homeodomain-like_sf"/>
</dbReference>
<gene>
    <name evidence="1" type="ORF">SAMN04489859_102139</name>
</gene>